<dbReference type="PIR" id="H70248">
    <property type="entry name" value="H70248"/>
</dbReference>
<dbReference type="EnsemblBacteria" id="AAC66105">
    <property type="protein sequence ID" value="AAC66105"/>
    <property type="gene ID" value="BB_J31"/>
</dbReference>
<dbReference type="HOGENOM" id="CLU_1238234_0_0_12"/>
<geneLocation type="plasmid" evidence="1 2">
    <name>lp38</name>
</geneLocation>
<protein>
    <submittedName>
        <fullName evidence="1">Uncharacterized protein</fullName>
    </submittedName>
</protein>
<dbReference type="EMBL" id="AE000787">
    <property type="protein sequence ID" value="AAC66105.1"/>
    <property type="molecule type" value="Genomic_DNA"/>
</dbReference>
<evidence type="ECO:0000313" key="1">
    <source>
        <dbReference type="EMBL" id="AAC66105.1"/>
    </source>
</evidence>
<keyword evidence="1" id="KW-0614">Plasmid</keyword>
<name>O50786_BORBU</name>
<dbReference type="Proteomes" id="UP000001807">
    <property type="component" value="Plasmid lp38"/>
</dbReference>
<evidence type="ECO:0000313" key="2">
    <source>
        <dbReference type="Proteomes" id="UP000001807"/>
    </source>
</evidence>
<dbReference type="AlphaFoldDB" id="O50786"/>
<proteinExistence type="predicted"/>
<keyword evidence="2" id="KW-1185">Reference proteome</keyword>
<dbReference type="KEGG" id="bbu:BB_J31"/>
<dbReference type="OrthoDB" id="353007at2"/>
<dbReference type="PATRIC" id="fig|224326.49.peg.1498"/>
<accession>O50786</accession>
<reference evidence="1 2" key="1">
    <citation type="journal article" date="1997" name="Nature">
        <title>Genomic sequence of a Lyme disease spirochaete, Borrelia burgdorferi.</title>
        <authorList>
            <person name="Fraser C.M."/>
            <person name="Casjens S."/>
            <person name="Huang W.M."/>
            <person name="Sutton G.G."/>
            <person name="Clayton R."/>
            <person name="Lathigra R."/>
            <person name="White O."/>
            <person name="Ketchum K.A."/>
            <person name="Dodson R."/>
            <person name="Hickey E.K."/>
            <person name="Gwinn M."/>
            <person name="Dougherty B."/>
            <person name="Tomb J.F."/>
            <person name="Fleischmann R.D."/>
            <person name="Richardson D."/>
            <person name="Peterson J."/>
            <person name="Kerlavage A.R."/>
            <person name="Quackenbush J."/>
            <person name="Salzberg S."/>
            <person name="Hanson M."/>
            <person name="van Vugt R."/>
            <person name="Palmer N."/>
            <person name="Adams M.D."/>
            <person name="Gocayne J."/>
            <person name="Weidman J."/>
            <person name="Utterback T."/>
            <person name="Watthey L."/>
            <person name="McDonald L."/>
            <person name="Artiach P."/>
            <person name="Bowman C."/>
            <person name="Garland S."/>
            <person name="Fuji C."/>
            <person name="Cotton M.D."/>
            <person name="Horst K."/>
            <person name="Roberts K."/>
            <person name="Hatch B."/>
            <person name="Smith H.O."/>
            <person name="Venter J.C."/>
        </authorList>
    </citation>
    <scope>NUCLEOTIDE SEQUENCE [LARGE SCALE GENOMIC DNA]</scope>
    <source>
        <strain evidence="2">ATCC 35210 / DSM 4680 / CIP 102532 / B31</strain>
    </source>
</reference>
<gene>
    <name evidence="1" type="ordered locus">BB_J31</name>
</gene>
<dbReference type="RefSeq" id="WP_010890362.1">
    <property type="nucleotide sequence ID" value="NC_001856.1"/>
</dbReference>
<sequence length="240" mass="25994">MEKGGGHSNPKVVGVKGMFESALEIKALSKEDNPKDMVEKASISAKESKDKVLSSKKGNASIALGEVPSLVRDIRESAKKIDESLKLLIASGYDASYPLSDNMKIGIGRICLLDKILEAVMPKINDSDNDNFDDNSCEKIKKVVDEFNKNEKDEYSCSIMSLNSYPKTKGKDLVKKCINELMKDVEKYLGDVKGNGNGVCGELLQGAKSASGQFGESLKLLSEAASSIAEACKRLAYDIL</sequence>
<organism evidence="1 2">
    <name type="scientific">Borreliella burgdorferi (strain ATCC 35210 / DSM 4680 / CIP 102532 / B31)</name>
    <name type="common">Borrelia burgdorferi</name>
    <dbReference type="NCBI Taxonomy" id="224326"/>
    <lineage>
        <taxon>Bacteria</taxon>
        <taxon>Pseudomonadati</taxon>
        <taxon>Spirochaetota</taxon>
        <taxon>Spirochaetia</taxon>
        <taxon>Spirochaetales</taxon>
        <taxon>Borreliaceae</taxon>
        <taxon>Borreliella</taxon>
    </lineage>
</organism>